<feature type="compositionally biased region" description="Low complexity" evidence="1">
    <location>
        <begin position="221"/>
        <end position="230"/>
    </location>
</feature>
<feature type="compositionally biased region" description="Polar residues" evidence="1">
    <location>
        <begin position="33"/>
        <end position="50"/>
    </location>
</feature>
<feature type="compositionally biased region" description="Basic and acidic residues" evidence="1">
    <location>
        <begin position="148"/>
        <end position="220"/>
    </location>
</feature>
<evidence type="ECO:0000256" key="1">
    <source>
        <dbReference type="SAM" id="MobiDB-lite"/>
    </source>
</evidence>
<feature type="compositionally biased region" description="Polar residues" evidence="1">
    <location>
        <begin position="254"/>
        <end position="270"/>
    </location>
</feature>
<sequence>MSANDSKKYRRERNVSFEPVHSVSVRGHRHQASDSGVGSDQDSYSTSPDRSAQAYFDLHKAHLSLKDECTKLKEELRDVNARFSALQNTVEVLEDDKEKLVREKRTLREENDKLKEDARKARSSQPRERERDLPKMTGAMPVQQPPSPKEKTRRGESKVRRSESKRRTSDDEKRHEEKREKRNEEKERKERKEREKLHEEDKKRLKSRFDHKDGSSKDDGSVSSGSSGRKSYVEPYGPSAPRSTAERPRKSRADSTYSQIRPQVIATTTIPDYEGSAAVYDDGYAGEDGHYPAYPPASPLPAESRGRSRQW</sequence>
<name>A0AAE0D2E9_COLKA</name>
<proteinExistence type="predicted"/>
<feature type="region of interest" description="Disordered" evidence="1">
    <location>
        <begin position="86"/>
        <end position="311"/>
    </location>
</feature>
<accession>A0AAE0D2E9</accession>
<comment type="caution">
    <text evidence="2">The sequence shown here is derived from an EMBL/GenBank/DDBJ whole genome shotgun (WGS) entry which is preliminary data.</text>
</comment>
<organism evidence="2 3">
    <name type="scientific">Colletotrichum kahawae</name>
    <name type="common">Coffee berry disease fungus</name>
    <dbReference type="NCBI Taxonomy" id="34407"/>
    <lineage>
        <taxon>Eukaryota</taxon>
        <taxon>Fungi</taxon>
        <taxon>Dikarya</taxon>
        <taxon>Ascomycota</taxon>
        <taxon>Pezizomycotina</taxon>
        <taxon>Sordariomycetes</taxon>
        <taxon>Hypocreomycetidae</taxon>
        <taxon>Glomerellales</taxon>
        <taxon>Glomerellaceae</taxon>
        <taxon>Colletotrichum</taxon>
        <taxon>Colletotrichum gloeosporioides species complex</taxon>
    </lineage>
</organism>
<feature type="compositionally biased region" description="Basic and acidic residues" evidence="1">
    <location>
        <begin position="244"/>
        <end position="253"/>
    </location>
</feature>
<reference evidence="2" key="1">
    <citation type="submission" date="2023-02" db="EMBL/GenBank/DDBJ databases">
        <title>Colletotrichum kahawae CIFC_Que2 genome sequencing and assembly.</title>
        <authorList>
            <person name="Baroncelli R."/>
        </authorList>
    </citation>
    <scope>NUCLEOTIDE SEQUENCE</scope>
    <source>
        <strain evidence="2">CIFC_Que2</strain>
    </source>
</reference>
<protein>
    <submittedName>
        <fullName evidence="2">Uncharacterized protein</fullName>
    </submittedName>
</protein>
<feature type="region of interest" description="Disordered" evidence="1">
    <location>
        <begin position="1"/>
        <end position="51"/>
    </location>
</feature>
<keyword evidence="3" id="KW-1185">Reference proteome</keyword>
<dbReference type="EMBL" id="VYYT01000444">
    <property type="protein sequence ID" value="KAK2735376.1"/>
    <property type="molecule type" value="Genomic_DNA"/>
</dbReference>
<evidence type="ECO:0000313" key="2">
    <source>
        <dbReference type="EMBL" id="KAK2735376.1"/>
    </source>
</evidence>
<gene>
    <name evidence="2" type="ORF">CKAH01_01757</name>
</gene>
<feature type="compositionally biased region" description="Basic and acidic residues" evidence="1">
    <location>
        <begin position="96"/>
        <end position="134"/>
    </location>
</feature>
<evidence type="ECO:0000313" key="3">
    <source>
        <dbReference type="Proteomes" id="UP001281614"/>
    </source>
</evidence>
<dbReference type="AlphaFoldDB" id="A0AAE0D2E9"/>
<dbReference type="Proteomes" id="UP001281614">
    <property type="component" value="Unassembled WGS sequence"/>
</dbReference>